<feature type="transmembrane region" description="Helical" evidence="8">
    <location>
        <begin position="42"/>
        <end position="65"/>
    </location>
</feature>
<evidence type="ECO:0000256" key="4">
    <source>
        <dbReference type="ARBA" id="ARBA00022544"/>
    </source>
</evidence>
<feature type="transmembrane region" description="Helical" evidence="8">
    <location>
        <begin position="86"/>
        <end position="112"/>
    </location>
</feature>
<protein>
    <submittedName>
        <fullName evidence="9">Spore gernimation protein</fullName>
    </submittedName>
</protein>
<dbReference type="Proteomes" id="UP000050482">
    <property type="component" value="Unassembled WGS sequence"/>
</dbReference>
<feature type="transmembrane region" description="Helical" evidence="8">
    <location>
        <begin position="124"/>
        <end position="141"/>
    </location>
</feature>
<feature type="transmembrane region" description="Helical" evidence="8">
    <location>
        <begin position="148"/>
        <end position="171"/>
    </location>
</feature>
<dbReference type="AlphaFoldDB" id="A0A0P9GG33"/>
<accession>A0A0P9GG33</accession>
<comment type="similarity">
    <text evidence="2">Belongs to the amino acid-polyamine-organocation (APC) superfamily. Spore germination protein (SGP) (TC 2.A.3.9) family.</text>
</comment>
<keyword evidence="6 8" id="KW-1133">Transmembrane helix</keyword>
<feature type="transmembrane region" description="Helical" evidence="8">
    <location>
        <begin position="314"/>
        <end position="333"/>
    </location>
</feature>
<feature type="transmembrane region" description="Helical" evidence="8">
    <location>
        <begin position="233"/>
        <end position="254"/>
    </location>
</feature>
<evidence type="ECO:0000256" key="6">
    <source>
        <dbReference type="ARBA" id="ARBA00022989"/>
    </source>
</evidence>
<comment type="caution">
    <text evidence="9">The sequence shown here is derived from an EMBL/GenBank/DDBJ whole genome shotgun (WGS) entry which is preliminary data.</text>
</comment>
<keyword evidence="10" id="KW-1185">Reference proteome</keyword>
<dbReference type="EMBL" id="LJCO01000108">
    <property type="protein sequence ID" value="KPV38988.1"/>
    <property type="molecule type" value="Genomic_DNA"/>
</dbReference>
<evidence type="ECO:0000313" key="9">
    <source>
        <dbReference type="EMBL" id="KPV38988.1"/>
    </source>
</evidence>
<feature type="transmembrane region" description="Helical" evidence="8">
    <location>
        <begin position="274"/>
        <end position="302"/>
    </location>
</feature>
<evidence type="ECO:0000256" key="2">
    <source>
        <dbReference type="ARBA" id="ARBA00007998"/>
    </source>
</evidence>
<evidence type="ECO:0000313" key="10">
    <source>
        <dbReference type="Proteomes" id="UP000050482"/>
    </source>
</evidence>
<organism evidence="9 10">
    <name type="scientific">Alicyclobacillus ferrooxydans</name>
    <dbReference type="NCBI Taxonomy" id="471514"/>
    <lineage>
        <taxon>Bacteria</taxon>
        <taxon>Bacillati</taxon>
        <taxon>Bacillota</taxon>
        <taxon>Bacilli</taxon>
        <taxon>Bacillales</taxon>
        <taxon>Alicyclobacillaceae</taxon>
        <taxon>Alicyclobacillus</taxon>
    </lineage>
</organism>
<dbReference type="InterPro" id="IPR004761">
    <property type="entry name" value="Spore_GerAB"/>
</dbReference>
<reference evidence="9 10" key="1">
    <citation type="submission" date="2015-09" db="EMBL/GenBank/DDBJ databases">
        <title>Draft genome sequence of Alicyclobacillus ferrooxydans DSM 22381.</title>
        <authorList>
            <person name="Hemp J."/>
        </authorList>
    </citation>
    <scope>NUCLEOTIDE SEQUENCE [LARGE SCALE GENOMIC DNA]</scope>
    <source>
        <strain evidence="9 10">TC-34</strain>
    </source>
</reference>
<evidence type="ECO:0000256" key="1">
    <source>
        <dbReference type="ARBA" id="ARBA00004141"/>
    </source>
</evidence>
<gene>
    <name evidence="9" type="ORF">AN477_23125</name>
</gene>
<keyword evidence="7 8" id="KW-0472">Membrane</keyword>
<proteinExistence type="inferred from homology"/>
<evidence type="ECO:0000256" key="5">
    <source>
        <dbReference type="ARBA" id="ARBA00022692"/>
    </source>
</evidence>
<dbReference type="RefSeq" id="WP_054971608.1">
    <property type="nucleotide sequence ID" value="NZ_LJCO01000108.1"/>
</dbReference>
<evidence type="ECO:0000256" key="8">
    <source>
        <dbReference type="SAM" id="Phobius"/>
    </source>
</evidence>
<keyword evidence="5 8" id="KW-0812">Transmembrane</keyword>
<dbReference type="GO" id="GO:0016020">
    <property type="term" value="C:membrane"/>
    <property type="evidence" value="ECO:0007669"/>
    <property type="project" value="UniProtKB-SubCell"/>
</dbReference>
<dbReference type="PANTHER" id="PTHR34975">
    <property type="entry name" value="SPORE GERMINATION PROTEIN A2"/>
    <property type="match status" value="1"/>
</dbReference>
<evidence type="ECO:0000256" key="7">
    <source>
        <dbReference type="ARBA" id="ARBA00023136"/>
    </source>
</evidence>
<sequence length="373" mass="42865">MTPLSLFDKTTTFGGLYVTLFVNRIQMLYFVLIMPAVLIYPYMLWAILAVGVLSQINLTLLSKWISSTTRPRGYHEFVERFGELTVRIFALMGLFIILMRVSVITLGYVHIIHKFMFPTMDKKWLIGFIILAGWYVASKGMENTIRFVVIAFICGVWVIFGYIPFFFPPVASLHDLYPLIPPAWTKQSWEALLFIWSSFSGPEYLICLLPWLEQTQNPLKALSIANTMSTLEYLVIFTASILFFGSSYLSKLNIPVIHMIRYIQTPIFERVDLILISFHMFHFVFAIGILLLCFFGATRVALGLSDKHPSRVGFSLSFLIILLGTLAVNRWFWKSAFEENIWTKLQIWVGAATYTFLPVVLLLSNVLKRKVAE</sequence>
<comment type="subcellular location">
    <subcellularLocation>
        <location evidence="1">Membrane</location>
        <topology evidence="1">Multi-pass membrane protein</topology>
    </subcellularLocation>
</comment>
<name>A0A0P9GG33_9BACL</name>
<dbReference type="PANTHER" id="PTHR34975:SF2">
    <property type="entry name" value="SPORE GERMINATION PROTEIN A2"/>
    <property type="match status" value="1"/>
</dbReference>
<feature type="transmembrane region" description="Helical" evidence="8">
    <location>
        <begin position="345"/>
        <end position="367"/>
    </location>
</feature>
<dbReference type="PATRIC" id="fig|471514.4.peg.2271"/>
<evidence type="ECO:0000256" key="3">
    <source>
        <dbReference type="ARBA" id="ARBA00022448"/>
    </source>
</evidence>
<dbReference type="Pfam" id="PF03845">
    <property type="entry name" value="Spore_permease"/>
    <property type="match status" value="1"/>
</dbReference>
<keyword evidence="3" id="KW-0813">Transport</keyword>
<dbReference type="GO" id="GO:0009847">
    <property type="term" value="P:spore germination"/>
    <property type="evidence" value="ECO:0007669"/>
    <property type="project" value="InterPro"/>
</dbReference>
<dbReference type="STRING" id="471514.AN477_23125"/>
<feature type="transmembrane region" description="Helical" evidence="8">
    <location>
        <begin position="12"/>
        <end position="36"/>
    </location>
</feature>
<dbReference type="OrthoDB" id="2380240at2"/>
<keyword evidence="4" id="KW-0309">Germination</keyword>